<feature type="domain" description="GGDEF" evidence="3">
    <location>
        <begin position="631"/>
        <end position="761"/>
    </location>
</feature>
<proteinExistence type="predicted"/>
<dbReference type="GO" id="GO:0016020">
    <property type="term" value="C:membrane"/>
    <property type="evidence" value="ECO:0007669"/>
    <property type="project" value="InterPro"/>
</dbReference>
<dbReference type="InterPro" id="IPR003660">
    <property type="entry name" value="HAMP_dom"/>
</dbReference>
<dbReference type="InterPro" id="IPR013656">
    <property type="entry name" value="PAS_4"/>
</dbReference>
<evidence type="ECO:0000313" key="4">
    <source>
        <dbReference type="EMBL" id="GEM45747.1"/>
    </source>
</evidence>
<name>A0A511MZZ8_DEIC1</name>
<dbReference type="SUPFAM" id="SSF55785">
    <property type="entry name" value="PYP-like sensor domain (PAS domain)"/>
    <property type="match status" value="2"/>
</dbReference>
<sequence length="761" mass="87369">MTVHLPEWKHDGGSIMNLRLRSLLVLGVSSALVALVLFFLVEALLQYTFSNTERIMERTRLERVVEDLHHEAQTLDDINRADWALWDDSYDFIEKPTQDFIGSNLTLEALHGLRINVMSYHDLTLRRVYDVWMDWDSKKYLKRPSWMTPGLLQTLQKAERGLIQTPSGLMTFSVAPVRDSLSLKKPNGYLLMGRLIDARALNVIGERSHVKLELLPLQKEPDLFERLQTEEVLVFARGNTFTSYLLLKDSLQHPIYLLKSTGGRLLSPVLDHTRQYLLLTIVVMVLFTTMVPLILLNRTVLSRMAGLSEAVRQIRLTRDPRARLREEGRDELGMLSQDINHMLSSLEESRQQLELREQYFRILSETSSDALMLMDQHARIRYIGGSLHHLFPELEVRLGEGIPMQVVAEDRRKVRAFWEEVRQAPGEEKQLEVRHVTSTGHVWLEIFARNLLDDPVVQGVVVNLRDISDRKTAELEIQASHERFSKIFHSNPLPSALLSLDQHRFLDINTAFATLYGHPASTLLGMRDIDIDLWAFPEERRKWLDALKSEHEVKMEVHHLLKNGEQRVFLLSGQMLDIQHQPCVMLVALDITERKAHEARVQHMAYHDALTGLYNRHYLWAYGQNLLDGQEQAAFFFMDLDRFKQVNDTYGHESGDELLNIIVERLQGVAPETGIWFRLSGDEFGLLLPGAQEAQAHILAEKMLQAVDEPVHLSAGTARVGISIGIALVPEHGRDLQQIVRMADAAMYQAKTVRNTFVFKQ</sequence>
<keyword evidence="1" id="KW-0472">Membrane</keyword>
<dbReference type="EMBL" id="BJXB01000005">
    <property type="protein sequence ID" value="GEM45747.1"/>
    <property type="molecule type" value="Genomic_DNA"/>
</dbReference>
<dbReference type="PROSITE" id="PS50885">
    <property type="entry name" value="HAMP"/>
    <property type="match status" value="1"/>
</dbReference>
<dbReference type="InterPro" id="IPR007892">
    <property type="entry name" value="CHASE4"/>
</dbReference>
<keyword evidence="1" id="KW-0812">Transmembrane</keyword>
<evidence type="ECO:0000259" key="3">
    <source>
        <dbReference type="PROSITE" id="PS50887"/>
    </source>
</evidence>
<reference evidence="4 5" key="1">
    <citation type="submission" date="2019-07" db="EMBL/GenBank/DDBJ databases">
        <title>Whole genome shotgun sequence of Deinococcus cellulosilyticus NBRC 106333.</title>
        <authorList>
            <person name="Hosoyama A."/>
            <person name="Uohara A."/>
            <person name="Ohji S."/>
            <person name="Ichikawa N."/>
        </authorList>
    </citation>
    <scope>NUCLEOTIDE SEQUENCE [LARGE SCALE GENOMIC DNA]</scope>
    <source>
        <strain evidence="4 5">NBRC 106333</strain>
    </source>
</reference>
<evidence type="ECO:0008006" key="6">
    <source>
        <dbReference type="Google" id="ProtNLM"/>
    </source>
</evidence>
<dbReference type="Pfam" id="PF08448">
    <property type="entry name" value="PAS_4"/>
    <property type="match status" value="1"/>
</dbReference>
<dbReference type="CDD" id="cd01949">
    <property type="entry name" value="GGDEF"/>
    <property type="match status" value="1"/>
</dbReference>
<dbReference type="Pfam" id="PF13426">
    <property type="entry name" value="PAS_9"/>
    <property type="match status" value="1"/>
</dbReference>
<dbReference type="Gene3D" id="3.30.70.270">
    <property type="match status" value="1"/>
</dbReference>
<dbReference type="SUPFAM" id="SSF55073">
    <property type="entry name" value="Nucleotide cyclase"/>
    <property type="match status" value="1"/>
</dbReference>
<dbReference type="GO" id="GO:0007165">
    <property type="term" value="P:signal transduction"/>
    <property type="evidence" value="ECO:0007669"/>
    <property type="project" value="InterPro"/>
</dbReference>
<dbReference type="PANTHER" id="PTHR44757:SF2">
    <property type="entry name" value="BIOFILM ARCHITECTURE MAINTENANCE PROTEIN MBAA"/>
    <property type="match status" value="1"/>
</dbReference>
<accession>A0A511MZZ8</accession>
<dbReference type="Gene3D" id="3.30.450.20">
    <property type="entry name" value="PAS domain"/>
    <property type="match status" value="2"/>
</dbReference>
<dbReference type="Pfam" id="PF00672">
    <property type="entry name" value="HAMP"/>
    <property type="match status" value="1"/>
</dbReference>
<organism evidence="4 5">
    <name type="scientific">Deinococcus cellulosilyticus (strain DSM 18568 / NBRC 106333 / KACC 11606 / 5516J-15)</name>
    <dbReference type="NCBI Taxonomy" id="1223518"/>
    <lineage>
        <taxon>Bacteria</taxon>
        <taxon>Thermotogati</taxon>
        <taxon>Deinococcota</taxon>
        <taxon>Deinococci</taxon>
        <taxon>Deinococcales</taxon>
        <taxon>Deinococcaceae</taxon>
        <taxon>Deinococcus</taxon>
    </lineage>
</organism>
<dbReference type="InterPro" id="IPR043128">
    <property type="entry name" value="Rev_trsase/Diguanyl_cyclase"/>
</dbReference>
<dbReference type="AlphaFoldDB" id="A0A511MZZ8"/>
<dbReference type="PROSITE" id="PS50887">
    <property type="entry name" value="GGDEF"/>
    <property type="match status" value="1"/>
</dbReference>
<dbReference type="Pfam" id="PF05228">
    <property type="entry name" value="CHASE4"/>
    <property type="match status" value="1"/>
</dbReference>
<dbReference type="Gene3D" id="6.10.340.10">
    <property type="match status" value="1"/>
</dbReference>
<protein>
    <recommendedName>
        <fullName evidence="6">Diguanylate cyclase</fullName>
    </recommendedName>
</protein>
<dbReference type="CDD" id="cd00130">
    <property type="entry name" value="PAS"/>
    <property type="match status" value="1"/>
</dbReference>
<gene>
    <name evidence="4" type="ORF">DC3_13820</name>
</gene>
<feature type="domain" description="HAMP" evidence="2">
    <location>
        <begin position="298"/>
        <end position="351"/>
    </location>
</feature>
<dbReference type="NCBIfam" id="TIGR00229">
    <property type="entry name" value="sensory_box"/>
    <property type="match status" value="2"/>
</dbReference>
<dbReference type="SMART" id="SM00304">
    <property type="entry name" value="HAMP"/>
    <property type="match status" value="1"/>
</dbReference>
<dbReference type="PANTHER" id="PTHR44757">
    <property type="entry name" value="DIGUANYLATE CYCLASE DGCP"/>
    <property type="match status" value="1"/>
</dbReference>
<dbReference type="SMART" id="SM00091">
    <property type="entry name" value="PAS"/>
    <property type="match status" value="2"/>
</dbReference>
<keyword evidence="5" id="KW-1185">Reference proteome</keyword>
<evidence type="ECO:0000259" key="2">
    <source>
        <dbReference type="PROSITE" id="PS50885"/>
    </source>
</evidence>
<feature type="transmembrane region" description="Helical" evidence="1">
    <location>
        <begin position="20"/>
        <end position="45"/>
    </location>
</feature>
<evidence type="ECO:0000256" key="1">
    <source>
        <dbReference type="SAM" id="Phobius"/>
    </source>
</evidence>
<dbReference type="InterPro" id="IPR029787">
    <property type="entry name" value="Nucleotide_cyclase"/>
</dbReference>
<evidence type="ECO:0000313" key="5">
    <source>
        <dbReference type="Proteomes" id="UP000321306"/>
    </source>
</evidence>
<dbReference type="Pfam" id="PF00990">
    <property type="entry name" value="GGDEF"/>
    <property type="match status" value="1"/>
</dbReference>
<comment type="caution">
    <text evidence="4">The sequence shown here is derived from an EMBL/GenBank/DDBJ whole genome shotgun (WGS) entry which is preliminary data.</text>
</comment>
<dbReference type="SMART" id="SM00267">
    <property type="entry name" value="GGDEF"/>
    <property type="match status" value="1"/>
</dbReference>
<dbReference type="InterPro" id="IPR052155">
    <property type="entry name" value="Biofilm_reg_signaling"/>
</dbReference>
<dbReference type="CDD" id="cd06225">
    <property type="entry name" value="HAMP"/>
    <property type="match status" value="1"/>
</dbReference>
<dbReference type="InterPro" id="IPR000160">
    <property type="entry name" value="GGDEF_dom"/>
</dbReference>
<dbReference type="InterPro" id="IPR035965">
    <property type="entry name" value="PAS-like_dom_sf"/>
</dbReference>
<dbReference type="NCBIfam" id="TIGR00254">
    <property type="entry name" value="GGDEF"/>
    <property type="match status" value="1"/>
</dbReference>
<dbReference type="InterPro" id="IPR000014">
    <property type="entry name" value="PAS"/>
</dbReference>
<feature type="transmembrane region" description="Helical" evidence="1">
    <location>
        <begin position="276"/>
        <end position="296"/>
    </location>
</feature>
<dbReference type="Proteomes" id="UP000321306">
    <property type="component" value="Unassembled WGS sequence"/>
</dbReference>
<keyword evidence="1" id="KW-1133">Transmembrane helix</keyword>